<dbReference type="Proteomes" id="UP000287651">
    <property type="component" value="Unassembled WGS sequence"/>
</dbReference>
<accession>A0A426XME8</accession>
<evidence type="ECO:0000313" key="1">
    <source>
        <dbReference type="EMBL" id="RRT40610.1"/>
    </source>
</evidence>
<proteinExistence type="predicted"/>
<evidence type="ECO:0000313" key="2">
    <source>
        <dbReference type="Proteomes" id="UP000287651"/>
    </source>
</evidence>
<protein>
    <submittedName>
        <fullName evidence="1">Uncharacterized protein</fullName>
    </submittedName>
</protein>
<gene>
    <name evidence="1" type="ORF">B296_00058417</name>
</gene>
<organism evidence="1 2">
    <name type="scientific">Ensete ventricosum</name>
    <name type="common">Abyssinian banana</name>
    <name type="synonym">Musa ensete</name>
    <dbReference type="NCBI Taxonomy" id="4639"/>
    <lineage>
        <taxon>Eukaryota</taxon>
        <taxon>Viridiplantae</taxon>
        <taxon>Streptophyta</taxon>
        <taxon>Embryophyta</taxon>
        <taxon>Tracheophyta</taxon>
        <taxon>Spermatophyta</taxon>
        <taxon>Magnoliopsida</taxon>
        <taxon>Liliopsida</taxon>
        <taxon>Zingiberales</taxon>
        <taxon>Musaceae</taxon>
        <taxon>Ensete</taxon>
    </lineage>
</organism>
<dbReference type="EMBL" id="AMZH03019242">
    <property type="protein sequence ID" value="RRT40610.1"/>
    <property type="molecule type" value="Genomic_DNA"/>
</dbReference>
<comment type="caution">
    <text evidence="1">The sequence shown here is derived from an EMBL/GenBank/DDBJ whole genome shotgun (WGS) entry which is preliminary data.</text>
</comment>
<name>A0A426XME8_ENSVE</name>
<reference evidence="1 2" key="1">
    <citation type="journal article" date="2014" name="Agronomy (Basel)">
        <title>A Draft Genome Sequence for Ensete ventricosum, the Drought-Tolerant Tree Against Hunger.</title>
        <authorList>
            <person name="Harrison J."/>
            <person name="Moore K.A."/>
            <person name="Paszkiewicz K."/>
            <person name="Jones T."/>
            <person name="Grant M."/>
            <person name="Ambacheew D."/>
            <person name="Muzemil S."/>
            <person name="Studholme D.J."/>
        </authorList>
    </citation>
    <scope>NUCLEOTIDE SEQUENCE [LARGE SCALE GENOMIC DNA]</scope>
</reference>
<sequence length="108" mass="11759">MPPHSIRPPQSPVWHVPSLLVSKLHPVRAHTRPDHPGGPRIQAVCPESSRKPIVGSWGVPAPANVPGQIGWGQLLDMVKVQPSEILNRRANIGIKANTLEVERVGAMR</sequence>
<dbReference type="AlphaFoldDB" id="A0A426XME8"/>